<dbReference type="Proteomes" id="UP000228380">
    <property type="component" value="Chromosome 5"/>
</dbReference>
<sequence>MAWSAENATKAYLRALKSGNKAMEPNMVEFVSALAAGSGARLMVEACSDAAGPTTLALIAAAHQTGGRVVCIVAGPDELHSSIEALGPEADRVELVVGDARTLLLGEYRGADFVMVDCELGDHERVFTAAQAGAREACGGLVVGYNAFCERSWPSGSGGGGGSGLRVDLLPIGGGLRVCRVPPGAKTSQWVVRVDEFTGEEHVFRITSPRRKRIEEA</sequence>
<gene>
    <name evidence="2" type="primary">LOC103696844</name>
    <name evidence="3" type="synonym">LOC120110748</name>
</gene>
<protein>
    <submittedName>
        <fullName evidence="2">Uncharacterized protein LOC103696844</fullName>
    </submittedName>
    <submittedName>
        <fullName evidence="3">Uncharacterized protein LOC120110748</fullName>
    </submittedName>
</protein>
<evidence type="ECO:0000313" key="2">
    <source>
        <dbReference type="RefSeq" id="XP_008776788.1"/>
    </source>
</evidence>
<dbReference type="OrthoDB" id="774871at2759"/>
<name>A0A8B7BHD7_PHODC</name>
<dbReference type="InterPro" id="IPR029063">
    <property type="entry name" value="SAM-dependent_MTases_sf"/>
</dbReference>
<evidence type="ECO:0000313" key="3">
    <source>
        <dbReference type="RefSeq" id="XP_038982229.1"/>
    </source>
</evidence>
<reference evidence="1" key="1">
    <citation type="journal article" date="2019" name="Nat. Commun.">
        <title>Genome-wide association mapping of date palm fruit traits.</title>
        <authorList>
            <person name="Hazzouri K.M."/>
            <person name="Gros-Balthazard M."/>
            <person name="Flowers J.M."/>
            <person name="Copetti D."/>
            <person name="Lemansour A."/>
            <person name="Lebrun M."/>
            <person name="Masmoudi K."/>
            <person name="Ferrand S."/>
            <person name="Dhar M.I."/>
            <person name="Fresquez Z.A."/>
            <person name="Rosas U."/>
            <person name="Zhang J."/>
            <person name="Talag J."/>
            <person name="Lee S."/>
            <person name="Kudrna D."/>
            <person name="Powell R.F."/>
            <person name="Leitch I.J."/>
            <person name="Krueger R.R."/>
            <person name="Wing R.A."/>
            <person name="Amiri K.M.A."/>
            <person name="Purugganan M.D."/>
        </authorList>
    </citation>
    <scope>NUCLEOTIDE SEQUENCE [LARGE SCALE GENOMIC DNA]</scope>
    <source>
        <strain evidence="1">cv. Khalas</strain>
    </source>
</reference>
<organism evidence="1 2">
    <name type="scientific">Phoenix dactylifera</name>
    <name type="common">Date palm</name>
    <dbReference type="NCBI Taxonomy" id="42345"/>
    <lineage>
        <taxon>Eukaryota</taxon>
        <taxon>Viridiplantae</taxon>
        <taxon>Streptophyta</taxon>
        <taxon>Embryophyta</taxon>
        <taxon>Tracheophyta</taxon>
        <taxon>Spermatophyta</taxon>
        <taxon>Magnoliopsida</taxon>
        <taxon>Liliopsida</taxon>
        <taxon>Arecaceae</taxon>
        <taxon>Coryphoideae</taxon>
        <taxon>Phoeniceae</taxon>
        <taxon>Phoenix</taxon>
    </lineage>
</organism>
<dbReference type="PANTHER" id="PTHR33593:SF3">
    <property type="entry name" value="DUF1442 FAMILY PROTEIN"/>
    <property type="match status" value="1"/>
</dbReference>
<dbReference type="AlphaFoldDB" id="A0A8B7BHD7"/>
<dbReference type="Gene3D" id="3.40.50.150">
    <property type="entry name" value="Vaccinia Virus protein VP39"/>
    <property type="match status" value="1"/>
</dbReference>
<keyword evidence="1" id="KW-1185">Reference proteome</keyword>
<dbReference type="RefSeq" id="XP_038982229.1">
    <property type="nucleotide sequence ID" value="XM_039126301.1"/>
</dbReference>
<dbReference type="RefSeq" id="XP_008776788.1">
    <property type="nucleotide sequence ID" value="XM_008778566.3"/>
</dbReference>
<dbReference type="KEGG" id="pda:103696844"/>
<dbReference type="PANTHER" id="PTHR33593">
    <property type="entry name" value="DUF1442 FAMILY PROTEIN"/>
    <property type="match status" value="1"/>
</dbReference>
<dbReference type="InterPro" id="IPR009902">
    <property type="entry name" value="DUF1442"/>
</dbReference>
<dbReference type="Pfam" id="PF07279">
    <property type="entry name" value="DUF1442"/>
    <property type="match status" value="1"/>
</dbReference>
<accession>A0A8B7BHD7</accession>
<reference evidence="2 3" key="2">
    <citation type="submission" date="2025-04" db="UniProtKB">
        <authorList>
            <consortium name="RefSeq"/>
        </authorList>
    </citation>
    <scope>IDENTIFICATION</scope>
    <source>
        <tissue evidence="2 3">Young leaves</tissue>
    </source>
</reference>
<proteinExistence type="predicted"/>
<dbReference type="KEGG" id="pda:120110748"/>
<dbReference type="GeneID" id="103696844"/>
<evidence type="ECO:0000313" key="1">
    <source>
        <dbReference type="Proteomes" id="UP000228380"/>
    </source>
</evidence>